<dbReference type="AlphaFoldDB" id="A0A382RV75"/>
<evidence type="ECO:0000313" key="1">
    <source>
        <dbReference type="EMBL" id="SVD01370.1"/>
    </source>
</evidence>
<reference evidence="1" key="1">
    <citation type="submission" date="2018-05" db="EMBL/GenBank/DDBJ databases">
        <authorList>
            <person name="Lanie J.A."/>
            <person name="Ng W.-L."/>
            <person name="Kazmierczak K.M."/>
            <person name="Andrzejewski T.M."/>
            <person name="Davidsen T.M."/>
            <person name="Wayne K.J."/>
            <person name="Tettelin H."/>
            <person name="Glass J.I."/>
            <person name="Rusch D."/>
            <person name="Podicherti R."/>
            <person name="Tsui H.-C.T."/>
            <person name="Winkler M.E."/>
        </authorList>
    </citation>
    <scope>NUCLEOTIDE SEQUENCE</scope>
</reference>
<feature type="non-terminal residue" evidence="1">
    <location>
        <position position="56"/>
    </location>
</feature>
<dbReference type="EMBL" id="UINC01124312">
    <property type="protein sequence ID" value="SVD01370.1"/>
    <property type="molecule type" value="Genomic_DNA"/>
</dbReference>
<gene>
    <name evidence="1" type="ORF">METZ01_LOCUS354224</name>
</gene>
<proteinExistence type="predicted"/>
<name>A0A382RV75_9ZZZZ</name>
<accession>A0A382RV75</accession>
<feature type="non-terminal residue" evidence="1">
    <location>
        <position position="1"/>
    </location>
</feature>
<organism evidence="1">
    <name type="scientific">marine metagenome</name>
    <dbReference type="NCBI Taxonomy" id="408172"/>
    <lineage>
        <taxon>unclassified sequences</taxon>
        <taxon>metagenomes</taxon>
        <taxon>ecological metagenomes</taxon>
    </lineage>
</organism>
<sequence length="56" mass="6296">VFAIGKSDPLLIGAVEYYQEMAQHYWKIEVHEFNSGISNWKGAPPSEVAKKECEGI</sequence>
<protein>
    <submittedName>
        <fullName evidence="1">Uncharacterized protein</fullName>
    </submittedName>
</protein>